<name>A0AAE0IMZ6_9PEZI</name>
<reference evidence="1" key="2">
    <citation type="submission" date="2023-06" db="EMBL/GenBank/DDBJ databases">
        <authorList>
            <consortium name="Lawrence Berkeley National Laboratory"/>
            <person name="Haridas S."/>
            <person name="Hensen N."/>
            <person name="Bonometti L."/>
            <person name="Westerberg I."/>
            <person name="Brannstrom I.O."/>
            <person name="Guillou S."/>
            <person name="Cros-Aarteil S."/>
            <person name="Calhoun S."/>
            <person name="Kuo A."/>
            <person name="Mondo S."/>
            <person name="Pangilinan J."/>
            <person name="Riley R."/>
            <person name="Labutti K."/>
            <person name="Andreopoulos B."/>
            <person name="Lipzen A."/>
            <person name="Chen C."/>
            <person name="Yanf M."/>
            <person name="Daum C."/>
            <person name="Ng V."/>
            <person name="Clum A."/>
            <person name="Steindorff A."/>
            <person name="Ohm R."/>
            <person name="Martin F."/>
            <person name="Silar P."/>
            <person name="Natvig D."/>
            <person name="Lalanne C."/>
            <person name="Gautier V."/>
            <person name="Ament-Velasquez S.L."/>
            <person name="Kruys A."/>
            <person name="Hutchinson M.I."/>
            <person name="Powell A.J."/>
            <person name="Barry K."/>
            <person name="Miller A.N."/>
            <person name="Grigoriev I.V."/>
            <person name="Debuchy R."/>
            <person name="Gladieux P."/>
            <person name="Thoren M.H."/>
            <person name="Johannesson H."/>
        </authorList>
    </citation>
    <scope>NUCLEOTIDE SEQUENCE</scope>
    <source>
        <strain evidence="1">SMH4131-1</strain>
    </source>
</reference>
<proteinExistence type="predicted"/>
<dbReference type="Proteomes" id="UP001286456">
    <property type="component" value="Unassembled WGS sequence"/>
</dbReference>
<dbReference type="EMBL" id="JAUEPO010000003">
    <property type="protein sequence ID" value="KAK3328151.1"/>
    <property type="molecule type" value="Genomic_DNA"/>
</dbReference>
<keyword evidence="2" id="KW-1185">Reference proteome</keyword>
<organism evidence="1 2">
    <name type="scientific">Cercophora scortea</name>
    <dbReference type="NCBI Taxonomy" id="314031"/>
    <lineage>
        <taxon>Eukaryota</taxon>
        <taxon>Fungi</taxon>
        <taxon>Dikarya</taxon>
        <taxon>Ascomycota</taxon>
        <taxon>Pezizomycotina</taxon>
        <taxon>Sordariomycetes</taxon>
        <taxon>Sordariomycetidae</taxon>
        <taxon>Sordariales</taxon>
        <taxon>Lasiosphaeriaceae</taxon>
        <taxon>Cercophora</taxon>
    </lineage>
</organism>
<sequence>MIPAAAYSSGLNEQLVKFSRALLIPATTFLRLHGASCQAAAAVSSADWVDVTFDQQGVQHAVDSETEPNSAIPISKNSIHAPSLRKIKS</sequence>
<protein>
    <submittedName>
        <fullName evidence="1">Uncharacterized protein</fullName>
    </submittedName>
</protein>
<evidence type="ECO:0000313" key="2">
    <source>
        <dbReference type="Proteomes" id="UP001286456"/>
    </source>
</evidence>
<reference evidence="1" key="1">
    <citation type="journal article" date="2023" name="Mol. Phylogenet. Evol.">
        <title>Genome-scale phylogeny and comparative genomics of the fungal order Sordariales.</title>
        <authorList>
            <person name="Hensen N."/>
            <person name="Bonometti L."/>
            <person name="Westerberg I."/>
            <person name="Brannstrom I.O."/>
            <person name="Guillou S."/>
            <person name="Cros-Aarteil S."/>
            <person name="Calhoun S."/>
            <person name="Haridas S."/>
            <person name="Kuo A."/>
            <person name="Mondo S."/>
            <person name="Pangilinan J."/>
            <person name="Riley R."/>
            <person name="LaButti K."/>
            <person name="Andreopoulos B."/>
            <person name="Lipzen A."/>
            <person name="Chen C."/>
            <person name="Yan M."/>
            <person name="Daum C."/>
            <person name="Ng V."/>
            <person name="Clum A."/>
            <person name="Steindorff A."/>
            <person name="Ohm R.A."/>
            <person name="Martin F."/>
            <person name="Silar P."/>
            <person name="Natvig D.O."/>
            <person name="Lalanne C."/>
            <person name="Gautier V."/>
            <person name="Ament-Velasquez S.L."/>
            <person name="Kruys A."/>
            <person name="Hutchinson M.I."/>
            <person name="Powell A.J."/>
            <person name="Barry K."/>
            <person name="Miller A.N."/>
            <person name="Grigoriev I.V."/>
            <person name="Debuchy R."/>
            <person name="Gladieux P."/>
            <person name="Hiltunen Thoren M."/>
            <person name="Johannesson H."/>
        </authorList>
    </citation>
    <scope>NUCLEOTIDE SEQUENCE</scope>
    <source>
        <strain evidence="1">SMH4131-1</strain>
    </source>
</reference>
<dbReference type="AlphaFoldDB" id="A0AAE0IMZ6"/>
<comment type="caution">
    <text evidence="1">The sequence shown here is derived from an EMBL/GenBank/DDBJ whole genome shotgun (WGS) entry which is preliminary data.</text>
</comment>
<gene>
    <name evidence="1" type="ORF">B0T19DRAFT_442067</name>
</gene>
<accession>A0AAE0IMZ6</accession>
<evidence type="ECO:0000313" key="1">
    <source>
        <dbReference type="EMBL" id="KAK3328151.1"/>
    </source>
</evidence>